<dbReference type="Gene3D" id="3.30.379.10">
    <property type="entry name" value="Chitobiase/beta-hexosaminidase domain 2-like"/>
    <property type="match status" value="1"/>
</dbReference>
<dbReference type="InterPro" id="IPR013320">
    <property type="entry name" value="ConA-like_dom_sf"/>
</dbReference>
<keyword evidence="5" id="KW-0326">Glycosidase</keyword>
<dbReference type="CDD" id="cd06564">
    <property type="entry name" value="GH20_DspB_LnbB-like"/>
    <property type="match status" value="1"/>
</dbReference>
<dbReference type="SUPFAM" id="SSF55545">
    <property type="entry name" value="beta-N-acetylhexosaminidase-like domain"/>
    <property type="match status" value="1"/>
</dbReference>
<proteinExistence type="inferred from homology"/>
<dbReference type="EC" id="3.2.1.52" evidence="3"/>
<evidence type="ECO:0000256" key="2">
    <source>
        <dbReference type="ARBA" id="ARBA00006285"/>
    </source>
</evidence>
<evidence type="ECO:0000313" key="9">
    <source>
        <dbReference type="EMBL" id="KAB8226267.1"/>
    </source>
</evidence>
<dbReference type="SUPFAM" id="SSF49899">
    <property type="entry name" value="Concanavalin A-like lectins/glucanases"/>
    <property type="match status" value="1"/>
</dbReference>
<evidence type="ECO:0000259" key="7">
    <source>
        <dbReference type="Pfam" id="PF00728"/>
    </source>
</evidence>
<dbReference type="InterPro" id="IPR015883">
    <property type="entry name" value="Glyco_hydro_20_cat"/>
</dbReference>
<evidence type="ECO:0000259" key="8">
    <source>
        <dbReference type="Pfam" id="PF02838"/>
    </source>
</evidence>
<feature type="active site" description="Proton donor" evidence="6">
    <location>
        <position position="331"/>
    </location>
</feature>
<comment type="catalytic activity">
    <reaction evidence="1">
        <text>Hydrolysis of terminal non-reducing N-acetyl-D-hexosamine residues in N-acetyl-beta-D-hexosaminides.</text>
        <dbReference type="EC" id="3.2.1.52"/>
    </reaction>
</comment>
<name>A0A5N6F9D0_9EURO</name>
<organism evidence="9 10">
    <name type="scientific">Aspergillus novoparasiticus</name>
    <dbReference type="NCBI Taxonomy" id="986946"/>
    <lineage>
        <taxon>Eukaryota</taxon>
        <taxon>Fungi</taxon>
        <taxon>Dikarya</taxon>
        <taxon>Ascomycota</taxon>
        <taxon>Pezizomycotina</taxon>
        <taxon>Eurotiomycetes</taxon>
        <taxon>Eurotiomycetidae</taxon>
        <taxon>Eurotiales</taxon>
        <taxon>Aspergillaceae</taxon>
        <taxon>Aspergillus</taxon>
        <taxon>Aspergillus subgen. Circumdati</taxon>
    </lineage>
</organism>
<accession>A0A5N6F9D0</accession>
<feature type="domain" description="Beta-hexosaminidase bacterial type N-terminal" evidence="8">
    <location>
        <begin position="63"/>
        <end position="167"/>
    </location>
</feature>
<sequence length="677" mass="74908">MFWGQLVNIGLFLSLSIGGYSRLVTIPTISFTGTSNTYSLARLSSIVVDARYANAVDNDGTTQIPPTLQQFAETFQKDLQSTVGIDIPLMSSMTAAANSIFFTLTNETGFHDAAGRYTSEAYTLTINEDGVKIAGASPLGAWWGSRSLIQAAVVSGHTLPQGSAVDAPGWANRGIMLDAGRHFYPPEFLIEMCAFLSFFKQNAFHVHLSDNLYNNVDRYSAQQSMDLYAAFRLWSDDPAVAGLNQRANESYTKEQFDNIQQQCARRGVTIIPEIEAPGHALVISQWRPELALDDLSMLNITHPDTIPTMKSIWKTFLPWFHSKTVHIGADEYDKDLVADYTSFVNTMRDYIFKESGKSTRIWGTFIPSQGANVSTDVSIQHWEFFEDNPYFDYIQNGYNVLNSDDAFYIVGKWSGSYPSTLNQTRVFHGNPAGGAYAPNIFDTKNATNNPPRNDPHILGHIAALWNDYGPNSTTVLEAYYSWRDTLPALADKQWGGNILEDEYNAVFDKIHAAIPGQNLDRQVKSHTDTILHYKFDKDTETVIDQSGNGYDGVIRGCHVQNSTLVLSNGCYVDTPLGSKGRDYTLSFWVNPTSKTPGTLFAGPDSTLLSGNGSISNITLISGGNPYSLNYSLPLDTWTQSLPVWSFLRAWGSMAKARFGLPLESKLHWPALGKASMG</sequence>
<keyword evidence="10" id="KW-1185">Reference proteome</keyword>
<dbReference type="PANTHER" id="PTHR43678">
    <property type="entry name" value="PUTATIVE (AFU_ORTHOLOGUE AFUA_2G00640)-RELATED"/>
    <property type="match status" value="1"/>
</dbReference>
<dbReference type="GO" id="GO:0005975">
    <property type="term" value="P:carbohydrate metabolic process"/>
    <property type="evidence" value="ECO:0007669"/>
    <property type="project" value="InterPro"/>
</dbReference>
<evidence type="ECO:0000256" key="3">
    <source>
        <dbReference type="ARBA" id="ARBA00012663"/>
    </source>
</evidence>
<dbReference type="EMBL" id="ML733392">
    <property type="protein sequence ID" value="KAB8226267.1"/>
    <property type="molecule type" value="Genomic_DNA"/>
</dbReference>
<reference evidence="9 10" key="1">
    <citation type="submission" date="2019-04" db="EMBL/GenBank/DDBJ databases">
        <title>Fungal friends and foes A comparative genomics study of 23 Aspergillus species from section Flavi.</title>
        <authorList>
            <consortium name="DOE Joint Genome Institute"/>
            <person name="Kjaerbolling I."/>
            <person name="Vesth T.C."/>
            <person name="Frisvad J.C."/>
            <person name="Nybo J.L."/>
            <person name="Theobald S."/>
            <person name="Kildgaard S."/>
            <person name="Petersen T.I."/>
            <person name="Kuo A."/>
            <person name="Sato A."/>
            <person name="Lyhne E.K."/>
            <person name="Kogle M.E."/>
            <person name="Wiebenga A."/>
            <person name="Kun R.S."/>
            <person name="Lubbers R.J."/>
            <person name="Makela M.R."/>
            <person name="Barry K."/>
            <person name="Chovatia M."/>
            <person name="Clum A."/>
            <person name="Daum C."/>
            <person name="Haridas S."/>
            <person name="He G."/>
            <person name="LaButti K."/>
            <person name="Lipzen A."/>
            <person name="Mondo S."/>
            <person name="Pangilinan J."/>
            <person name="Riley R."/>
            <person name="Salamov A."/>
            <person name="Simmons B.A."/>
            <person name="Magnuson J.K."/>
            <person name="Henrissat B."/>
            <person name="Mortensen U.H."/>
            <person name="Larsen T.O."/>
            <person name="De vries R.P."/>
            <person name="Grigoriev I.V."/>
            <person name="Machida M."/>
            <person name="Baker S.E."/>
            <person name="Andersen M.R."/>
        </authorList>
    </citation>
    <scope>NUCLEOTIDE SEQUENCE [LARGE SCALE GENOMIC DNA]</scope>
    <source>
        <strain evidence="9 10">CBS 126849</strain>
    </source>
</reference>
<dbReference type="PRINTS" id="PR00738">
    <property type="entry name" value="GLHYDRLASE20"/>
</dbReference>
<evidence type="ECO:0000256" key="5">
    <source>
        <dbReference type="ARBA" id="ARBA00023295"/>
    </source>
</evidence>
<dbReference type="Gene3D" id="3.20.20.80">
    <property type="entry name" value="Glycosidases"/>
    <property type="match status" value="1"/>
</dbReference>
<feature type="domain" description="Glycoside hydrolase family 20 catalytic" evidence="7">
    <location>
        <begin position="173"/>
        <end position="494"/>
    </location>
</feature>
<evidence type="ECO:0000256" key="1">
    <source>
        <dbReference type="ARBA" id="ARBA00001231"/>
    </source>
</evidence>
<dbReference type="InterPro" id="IPR029018">
    <property type="entry name" value="Hex-like_dom2"/>
</dbReference>
<dbReference type="GO" id="GO:0004563">
    <property type="term" value="F:beta-N-acetylhexosaminidase activity"/>
    <property type="evidence" value="ECO:0007669"/>
    <property type="project" value="UniProtKB-EC"/>
</dbReference>
<dbReference type="Proteomes" id="UP000326799">
    <property type="component" value="Unassembled WGS sequence"/>
</dbReference>
<comment type="similarity">
    <text evidence="2">Belongs to the glycosyl hydrolase 20 family.</text>
</comment>
<dbReference type="AlphaFoldDB" id="A0A5N6F9D0"/>
<dbReference type="InterPro" id="IPR052764">
    <property type="entry name" value="GH20_Enzymes"/>
</dbReference>
<dbReference type="InterPro" id="IPR017853">
    <property type="entry name" value="GH"/>
</dbReference>
<dbReference type="InterPro" id="IPR025705">
    <property type="entry name" value="Beta_hexosaminidase_sua/sub"/>
</dbReference>
<dbReference type="Pfam" id="PF00728">
    <property type="entry name" value="Glyco_hydro_20"/>
    <property type="match status" value="1"/>
</dbReference>
<dbReference type="InterPro" id="IPR015882">
    <property type="entry name" value="HEX_bac_N"/>
</dbReference>
<dbReference type="Gene3D" id="2.60.120.200">
    <property type="match status" value="1"/>
</dbReference>
<evidence type="ECO:0000256" key="6">
    <source>
        <dbReference type="PIRSR" id="PIRSR625705-1"/>
    </source>
</evidence>
<evidence type="ECO:0000256" key="4">
    <source>
        <dbReference type="ARBA" id="ARBA00022801"/>
    </source>
</evidence>
<dbReference type="Pfam" id="PF02838">
    <property type="entry name" value="Glyco_hydro_20b"/>
    <property type="match status" value="1"/>
</dbReference>
<evidence type="ECO:0000313" key="10">
    <source>
        <dbReference type="Proteomes" id="UP000326799"/>
    </source>
</evidence>
<dbReference type="SUPFAM" id="SSF51445">
    <property type="entry name" value="(Trans)glycosidases"/>
    <property type="match status" value="1"/>
</dbReference>
<protein>
    <recommendedName>
        <fullName evidence="3">beta-N-acetylhexosaminidase</fullName>
        <ecNumber evidence="3">3.2.1.52</ecNumber>
    </recommendedName>
</protein>
<keyword evidence="4 9" id="KW-0378">Hydrolase</keyword>
<gene>
    <name evidence="9" type="ORF">BDV33DRAFT_229298</name>
</gene>
<dbReference type="PANTHER" id="PTHR43678:SF1">
    <property type="entry name" value="BETA-N-ACETYLHEXOSAMINIDASE"/>
    <property type="match status" value="1"/>
</dbReference>